<dbReference type="Gene3D" id="2.30.40.10">
    <property type="entry name" value="Urease, subunit C, domain 1"/>
    <property type="match status" value="1"/>
</dbReference>
<evidence type="ECO:0000256" key="2">
    <source>
        <dbReference type="ARBA" id="ARBA00023136"/>
    </source>
</evidence>
<dbReference type="AlphaFoldDB" id="A0A0K1PB41"/>
<dbReference type="PANTHER" id="PTHR22642">
    <property type="entry name" value="IMIDAZOLONEPROPIONASE"/>
    <property type="match status" value="1"/>
</dbReference>
<dbReference type="Pfam" id="PF01103">
    <property type="entry name" value="Omp85"/>
    <property type="match status" value="1"/>
</dbReference>
<dbReference type="OrthoDB" id="5485695at2"/>
<dbReference type="GO" id="GO:0016810">
    <property type="term" value="F:hydrolase activity, acting on carbon-nitrogen (but not peptide) bonds"/>
    <property type="evidence" value="ECO:0007669"/>
    <property type="project" value="InterPro"/>
</dbReference>
<accession>A0A0K1PB41</accession>
<feature type="domain" description="Bacterial surface antigen (D15)" evidence="5">
    <location>
        <begin position="790"/>
        <end position="964"/>
    </location>
</feature>
<evidence type="ECO:0000256" key="1">
    <source>
        <dbReference type="ARBA" id="ARBA00004370"/>
    </source>
</evidence>
<keyword evidence="4" id="KW-0732">Signal</keyword>
<organism evidence="7 8">
    <name type="scientific">Vulgatibacter incomptus</name>
    <dbReference type="NCBI Taxonomy" id="1391653"/>
    <lineage>
        <taxon>Bacteria</taxon>
        <taxon>Pseudomonadati</taxon>
        <taxon>Myxococcota</taxon>
        <taxon>Myxococcia</taxon>
        <taxon>Myxococcales</taxon>
        <taxon>Cystobacterineae</taxon>
        <taxon>Vulgatibacteraceae</taxon>
        <taxon>Vulgatibacter</taxon>
    </lineage>
</organism>
<dbReference type="Gene3D" id="3.10.310.70">
    <property type="match status" value="1"/>
</dbReference>
<keyword evidence="8" id="KW-1185">Reference proteome</keyword>
<keyword evidence="2" id="KW-0472">Membrane</keyword>
<sequence>MRNLAALAAGLLLIVSGTASADETLYYGGSIFTGEGEAPSARWFVVRDGAFAAVGDDPGVPEAWAHLESQVDLGGAFVAPGFVDAHIHFVDGGLGLLHTDLAGLHTEADLSRALAEAEARAQERGWILARGLVEGGAGAGEALGHVRRLLADKGPAFVTLAGGHHVFVNPAGLARLGIDAGTPDPEGGRIERGPDGTPTGLLVDAAAWSAQRAVYETFSPGLIARAMLRAQRRALAFGITAIGDNTFFPVHLALYERLAAAGHLHLRVSARSLGAEPMTRLLMSAAVGPRVRYFGEKHFVDESLSQPALDAPAKPPAMPPAMPGGEPHLTQAQLEETLLFAAGAGTAFHTQGREGAERLAAARLAVASRRPPGKVDVIDHCGSCGGDLPAKLKQAGLRVTVLPSQLYELPAFEKRYGAEATRDLLPLRALYDAGLEPALTSDWPHGYAADGTREALAPLSQVAVAVSGRTPAGNEIPGAASRTIPLAGALRGVTASAADTIGWSDLGRIGEGAAADFVILDRSPFGIPAAELHRLEVDATFIDGIPVFRRTDSREGRAMREAMSRAEALSASIASNPEDVVDDPLGDAEPVVARGSADGPGAARNAGATPEGARFEDGRGEMDAEATLDAEIASAFDSKPHSWNLSPIIGYDPTLGLFLGASLFVHSFEDEGWNGGGSAMYAARQESAQVLGNIQRRRAFGPVAAHLAFRFETLHTSFFGLGSDTSVDDSVETRPTWVELRPGLRLPLGRRWEAGVYASYAWLRERSADRIIELQGQNAGVVNGNYFGPRFELVWDGRDNPLSARKGSLFSAWTNTWLVQGGQDAPRLTMGATIAHFVPLRAPDWILALRLEGGTSVGDRGYLTDFTLGGQDRLRGYSISRFRGDHVVDGTAELRFPIWRLISGAAFADAGRVWAKGVPEPDRPLVISGGGGLRFGLPPEGLARLRLDAGFGRDEWGIFFTFGEAF</sequence>
<dbReference type="Gene3D" id="2.40.160.50">
    <property type="entry name" value="membrane protein fhac: a member of the omp85/tpsb transporter family"/>
    <property type="match status" value="1"/>
</dbReference>
<evidence type="ECO:0000313" key="8">
    <source>
        <dbReference type="Proteomes" id="UP000055590"/>
    </source>
</evidence>
<dbReference type="GO" id="GO:0019867">
    <property type="term" value="C:outer membrane"/>
    <property type="evidence" value="ECO:0007669"/>
    <property type="project" value="InterPro"/>
</dbReference>
<dbReference type="EMBL" id="CP012332">
    <property type="protein sequence ID" value="AKU90707.1"/>
    <property type="molecule type" value="Genomic_DNA"/>
</dbReference>
<feature type="domain" description="Amidohydrolase 3" evidence="6">
    <location>
        <begin position="71"/>
        <end position="548"/>
    </location>
</feature>
<evidence type="ECO:0000256" key="3">
    <source>
        <dbReference type="SAM" id="MobiDB-lite"/>
    </source>
</evidence>
<comment type="subcellular location">
    <subcellularLocation>
        <location evidence="1">Membrane</location>
    </subcellularLocation>
</comment>
<evidence type="ECO:0000256" key="4">
    <source>
        <dbReference type="SAM" id="SignalP"/>
    </source>
</evidence>
<evidence type="ECO:0000259" key="5">
    <source>
        <dbReference type="Pfam" id="PF01103"/>
    </source>
</evidence>
<dbReference type="Pfam" id="PF07969">
    <property type="entry name" value="Amidohydro_3"/>
    <property type="match status" value="1"/>
</dbReference>
<feature type="region of interest" description="Disordered" evidence="3">
    <location>
        <begin position="594"/>
        <end position="617"/>
    </location>
</feature>
<evidence type="ECO:0000259" key="6">
    <source>
        <dbReference type="Pfam" id="PF07969"/>
    </source>
</evidence>
<dbReference type="Gene3D" id="3.20.20.140">
    <property type="entry name" value="Metal-dependent hydrolases"/>
    <property type="match status" value="1"/>
</dbReference>
<proteinExistence type="predicted"/>
<dbReference type="RefSeq" id="WP_050725118.1">
    <property type="nucleotide sequence ID" value="NZ_CP012332.1"/>
</dbReference>
<protein>
    <submittedName>
        <fullName evidence="7">Exoenzymes regulatory protein AepA</fullName>
    </submittedName>
</protein>
<dbReference type="PANTHER" id="PTHR22642:SF2">
    <property type="entry name" value="PROTEIN LONG AFTER FAR-RED 3"/>
    <property type="match status" value="1"/>
</dbReference>
<feature type="signal peptide" evidence="4">
    <location>
        <begin position="1"/>
        <end position="21"/>
    </location>
</feature>
<dbReference type="KEGG" id="vin:AKJ08_1094"/>
<dbReference type="SUPFAM" id="SSF51556">
    <property type="entry name" value="Metallo-dependent hydrolases"/>
    <property type="match status" value="1"/>
</dbReference>
<dbReference type="SUPFAM" id="SSF51338">
    <property type="entry name" value="Composite domain of metallo-dependent hydrolases"/>
    <property type="match status" value="1"/>
</dbReference>
<dbReference type="InterPro" id="IPR032466">
    <property type="entry name" value="Metal_Hydrolase"/>
</dbReference>
<dbReference type="InterPro" id="IPR013108">
    <property type="entry name" value="Amidohydro_3"/>
</dbReference>
<dbReference type="STRING" id="1391653.AKJ08_1094"/>
<name>A0A0K1PB41_9BACT</name>
<gene>
    <name evidence="7" type="ORF">AKJ08_1094</name>
</gene>
<dbReference type="Proteomes" id="UP000055590">
    <property type="component" value="Chromosome"/>
</dbReference>
<dbReference type="InterPro" id="IPR000184">
    <property type="entry name" value="Bac_surfAg_D15"/>
</dbReference>
<evidence type="ECO:0000313" key="7">
    <source>
        <dbReference type="EMBL" id="AKU90707.1"/>
    </source>
</evidence>
<dbReference type="InterPro" id="IPR011059">
    <property type="entry name" value="Metal-dep_hydrolase_composite"/>
</dbReference>
<feature type="chain" id="PRO_5005465352" evidence="4">
    <location>
        <begin position="22"/>
        <end position="966"/>
    </location>
</feature>
<reference evidence="7 8" key="1">
    <citation type="submission" date="2015-08" db="EMBL/GenBank/DDBJ databases">
        <authorList>
            <person name="Babu N.S."/>
            <person name="Beckwith C.J."/>
            <person name="Beseler K.G."/>
            <person name="Brison A."/>
            <person name="Carone J.V."/>
            <person name="Caskin T.P."/>
            <person name="Diamond M."/>
            <person name="Durham M.E."/>
            <person name="Foxe J.M."/>
            <person name="Go M."/>
            <person name="Henderson B.A."/>
            <person name="Jones I.B."/>
            <person name="McGettigan J.A."/>
            <person name="Micheletti S.J."/>
            <person name="Nasrallah M.E."/>
            <person name="Ortiz D."/>
            <person name="Piller C.R."/>
            <person name="Privatt S.R."/>
            <person name="Schneider S.L."/>
            <person name="Sharp S."/>
            <person name="Smith T.C."/>
            <person name="Stanton J.D."/>
            <person name="Ullery H.E."/>
            <person name="Wilson R.J."/>
            <person name="Serrano M.G."/>
            <person name="Buck G."/>
            <person name="Lee V."/>
            <person name="Wang Y."/>
            <person name="Carvalho R."/>
            <person name="Voegtly L."/>
            <person name="Shi R."/>
            <person name="Duckworth R."/>
            <person name="Johnson A."/>
            <person name="Loviza R."/>
            <person name="Walstead R."/>
            <person name="Shah Z."/>
            <person name="Kiflezghi M."/>
            <person name="Wade K."/>
            <person name="Ball S.L."/>
            <person name="Bradley K.W."/>
            <person name="Asai D.J."/>
            <person name="Bowman C.A."/>
            <person name="Russell D.A."/>
            <person name="Pope W.H."/>
            <person name="Jacobs-Sera D."/>
            <person name="Hendrix R.W."/>
            <person name="Hatfull G.F."/>
        </authorList>
    </citation>
    <scope>NUCLEOTIDE SEQUENCE [LARGE SCALE GENOMIC DNA]</scope>
    <source>
        <strain evidence="7 8">DSM 27710</strain>
    </source>
</reference>